<organism evidence="2 3">
    <name type="scientific">Rubricella aquisinus</name>
    <dbReference type="NCBI Taxonomy" id="2028108"/>
    <lineage>
        <taxon>Bacteria</taxon>
        <taxon>Pseudomonadati</taxon>
        <taxon>Pseudomonadota</taxon>
        <taxon>Alphaproteobacteria</taxon>
        <taxon>Rhodobacterales</taxon>
        <taxon>Paracoccaceae</taxon>
        <taxon>Rubricella</taxon>
    </lineage>
</organism>
<feature type="domain" description="WGR" evidence="1">
    <location>
        <begin position="1"/>
        <end position="78"/>
    </location>
</feature>
<dbReference type="AlphaFoldDB" id="A0A840WZA3"/>
<dbReference type="InterPro" id="IPR049809">
    <property type="entry name" value="YehF/YfeS-like_WGR"/>
</dbReference>
<dbReference type="InterPro" id="IPR008893">
    <property type="entry name" value="WGR_domain"/>
</dbReference>
<dbReference type="CDD" id="cd07996">
    <property type="entry name" value="WGR_MMR_like"/>
    <property type="match status" value="1"/>
</dbReference>
<dbReference type="Gene3D" id="2.20.140.10">
    <property type="entry name" value="WGR domain"/>
    <property type="match status" value="1"/>
</dbReference>
<accession>A0A840WZA3</accession>
<gene>
    <name evidence="2" type="ORF">FHS89_000996</name>
</gene>
<dbReference type="GO" id="GO:0003677">
    <property type="term" value="F:DNA binding"/>
    <property type="evidence" value="ECO:0007669"/>
    <property type="project" value="UniProtKB-KW"/>
</dbReference>
<name>A0A840WZA3_9RHOB</name>
<keyword evidence="3" id="KW-1185">Reference proteome</keyword>
<dbReference type="EMBL" id="JACIJS010000003">
    <property type="protein sequence ID" value="MBB5514986.1"/>
    <property type="molecule type" value="Genomic_DNA"/>
</dbReference>
<evidence type="ECO:0000313" key="3">
    <source>
        <dbReference type="Proteomes" id="UP000553766"/>
    </source>
</evidence>
<dbReference type="RefSeq" id="WP_184009159.1">
    <property type="nucleotide sequence ID" value="NZ_JACIJS010000003.1"/>
</dbReference>
<dbReference type="PROSITE" id="PS51977">
    <property type="entry name" value="WGR"/>
    <property type="match status" value="1"/>
</dbReference>
<protein>
    <submittedName>
        <fullName evidence="2">Putative DNA-binding WGR domain protein</fullName>
    </submittedName>
</protein>
<dbReference type="Proteomes" id="UP000553766">
    <property type="component" value="Unassembled WGS sequence"/>
</dbReference>
<dbReference type="Pfam" id="PF05406">
    <property type="entry name" value="WGR"/>
    <property type="match status" value="1"/>
</dbReference>
<evidence type="ECO:0000313" key="2">
    <source>
        <dbReference type="EMBL" id="MBB5514986.1"/>
    </source>
</evidence>
<reference evidence="2 3" key="1">
    <citation type="submission" date="2020-08" db="EMBL/GenBank/DDBJ databases">
        <title>Genomic Encyclopedia of Type Strains, Phase IV (KMG-IV): sequencing the most valuable type-strain genomes for metagenomic binning, comparative biology and taxonomic classification.</title>
        <authorList>
            <person name="Goeker M."/>
        </authorList>
    </citation>
    <scope>NUCLEOTIDE SEQUENCE [LARGE SCALE GENOMIC DNA]</scope>
    <source>
        <strain evidence="2 3">DSM 103377</strain>
    </source>
</reference>
<dbReference type="SUPFAM" id="SSF142921">
    <property type="entry name" value="WGR domain-like"/>
    <property type="match status" value="1"/>
</dbReference>
<dbReference type="InterPro" id="IPR036930">
    <property type="entry name" value="WGR_dom_sf"/>
</dbReference>
<sequence>MTQCLLTRHSRNRRLRPSFYRVEIAHNLFGEYSVIREWGRIGGRSLEKVDLFEGLVEASRWADRVRRKRLRAGYARIE</sequence>
<proteinExistence type="predicted"/>
<comment type="caution">
    <text evidence="2">The sequence shown here is derived from an EMBL/GenBank/DDBJ whole genome shotgun (WGS) entry which is preliminary data.</text>
</comment>
<keyword evidence="2" id="KW-0238">DNA-binding</keyword>
<evidence type="ECO:0000259" key="1">
    <source>
        <dbReference type="PROSITE" id="PS51977"/>
    </source>
</evidence>